<evidence type="ECO:0000256" key="1">
    <source>
        <dbReference type="SAM" id="Coils"/>
    </source>
</evidence>
<organism evidence="3 4">
    <name type="scientific">Endozoicomonas elysicola</name>
    <dbReference type="NCBI Taxonomy" id="305900"/>
    <lineage>
        <taxon>Bacteria</taxon>
        <taxon>Pseudomonadati</taxon>
        <taxon>Pseudomonadota</taxon>
        <taxon>Gammaproteobacteria</taxon>
        <taxon>Oceanospirillales</taxon>
        <taxon>Endozoicomonadaceae</taxon>
        <taxon>Endozoicomonas</taxon>
    </lineage>
</organism>
<dbReference type="Proteomes" id="UP000027997">
    <property type="component" value="Unassembled WGS sequence"/>
</dbReference>
<feature type="region of interest" description="Disordered" evidence="2">
    <location>
        <begin position="394"/>
        <end position="442"/>
    </location>
</feature>
<keyword evidence="1" id="KW-0175">Coiled coil</keyword>
<evidence type="ECO:0000313" key="3">
    <source>
        <dbReference type="EMBL" id="KEI72325.1"/>
    </source>
</evidence>
<gene>
    <name evidence="3" type="ORF">GV64_17750</name>
</gene>
<feature type="compositionally biased region" description="Basic and acidic residues" evidence="2">
    <location>
        <begin position="397"/>
        <end position="407"/>
    </location>
</feature>
<accession>A0A081KDU9</accession>
<dbReference type="RefSeq" id="WP_020583757.1">
    <property type="nucleotide sequence ID" value="NZ_JOJP01000001.1"/>
</dbReference>
<reference evidence="3 4" key="1">
    <citation type="submission" date="2014-06" db="EMBL/GenBank/DDBJ databases">
        <title>Whole Genome Sequences of Three Symbiotic Endozoicomonas Bacteria.</title>
        <authorList>
            <person name="Neave M.J."/>
            <person name="Apprill A."/>
            <person name="Voolstra C.R."/>
        </authorList>
    </citation>
    <scope>NUCLEOTIDE SEQUENCE [LARGE SCALE GENOMIC DNA]</scope>
    <source>
        <strain evidence="3 4">DSM 22380</strain>
    </source>
</reference>
<dbReference type="EMBL" id="JOJP01000001">
    <property type="protein sequence ID" value="KEI72325.1"/>
    <property type="molecule type" value="Genomic_DNA"/>
</dbReference>
<feature type="compositionally biased region" description="Polar residues" evidence="2">
    <location>
        <begin position="433"/>
        <end position="442"/>
    </location>
</feature>
<sequence length="442" mass="50345">MESALLIKSTISPPDNEKVLKPTKPQEAIKQFNSSFVKASEVGEGIIPKEESRENHSIFSPPDFNSRTVQYAHCSPASSRSLCHENPDLEFDPHSSGNQLFDRLINLERGLLDKILDIANARNDEKIKRVMESQEEDLHEYQRETLKFDPAEFRILFTPGPWRDVLLESLKIIPQRVDHTYTLSESSPALEALNHLVYFGMNSRREGVDQRIMELEKSSLVETNTEQMTPFQVMKLMKNQAVQNFQSLLQPASVAEQDTIPVVVQQLEGLMDPNGFETAMTVMVVPDKESYLLIANITDSWESDGKHIYVPDLRLRLLPTPSPSLKELQELLPKLRNVIEKLPVEFYAISFSDIDTLYSSKVMARQFEHFTDKKVTKMSSKTLYLSELSNENTLDQSETHLTRRYSSEPESDIPDSPEVEQSQPHQKSPPPTNLTQALSTTL</sequence>
<feature type="coiled-coil region" evidence="1">
    <location>
        <begin position="116"/>
        <end position="144"/>
    </location>
</feature>
<protein>
    <submittedName>
        <fullName evidence="3">Uncharacterized protein</fullName>
    </submittedName>
</protein>
<feature type="compositionally biased region" description="Acidic residues" evidence="2">
    <location>
        <begin position="409"/>
        <end position="418"/>
    </location>
</feature>
<comment type="caution">
    <text evidence="3">The sequence shown here is derived from an EMBL/GenBank/DDBJ whole genome shotgun (WGS) entry which is preliminary data.</text>
</comment>
<proteinExistence type="predicted"/>
<name>A0A081KDU9_9GAMM</name>
<evidence type="ECO:0000313" key="4">
    <source>
        <dbReference type="Proteomes" id="UP000027997"/>
    </source>
</evidence>
<dbReference type="AlphaFoldDB" id="A0A081KDU9"/>
<evidence type="ECO:0000256" key="2">
    <source>
        <dbReference type="SAM" id="MobiDB-lite"/>
    </source>
</evidence>
<keyword evidence="4" id="KW-1185">Reference proteome</keyword>